<dbReference type="AlphaFoldDB" id="A0AAD7SB37"/>
<dbReference type="EMBL" id="JAINUG010000084">
    <property type="protein sequence ID" value="KAJ8399235.1"/>
    <property type="molecule type" value="Genomic_DNA"/>
</dbReference>
<accession>A0AAD7SB37</accession>
<evidence type="ECO:0000313" key="2">
    <source>
        <dbReference type="Proteomes" id="UP001221898"/>
    </source>
</evidence>
<evidence type="ECO:0000313" key="1">
    <source>
        <dbReference type="EMBL" id="KAJ8399235.1"/>
    </source>
</evidence>
<gene>
    <name evidence="1" type="ORF">AAFF_G00412730</name>
</gene>
<name>A0AAD7SB37_9TELE</name>
<keyword evidence="2" id="KW-1185">Reference proteome</keyword>
<reference evidence="1" key="1">
    <citation type="journal article" date="2023" name="Science">
        <title>Genome structures resolve the early diversification of teleost fishes.</title>
        <authorList>
            <person name="Parey E."/>
            <person name="Louis A."/>
            <person name="Montfort J."/>
            <person name="Bouchez O."/>
            <person name="Roques C."/>
            <person name="Iampietro C."/>
            <person name="Lluch J."/>
            <person name="Castinel A."/>
            <person name="Donnadieu C."/>
            <person name="Desvignes T."/>
            <person name="Floi Bucao C."/>
            <person name="Jouanno E."/>
            <person name="Wen M."/>
            <person name="Mejri S."/>
            <person name="Dirks R."/>
            <person name="Jansen H."/>
            <person name="Henkel C."/>
            <person name="Chen W.J."/>
            <person name="Zahm M."/>
            <person name="Cabau C."/>
            <person name="Klopp C."/>
            <person name="Thompson A.W."/>
            <person name="Robinson-Rechavi M."/>
            <person name="Braasch I."/>
            <person name="Lecointre G."/>
            <person name="Bobe J."/>
            <person name="Postlethwait J.H."/>
            <person name="Berthelot C."/>
            <person name="Roest Crollius H."/>
            <person name="Guiguen Y."/>
        </authorList>
    </citation>
    <scope>NUCLEOTIDE SEQUENCE</scope>
    <source>
        <strain evidence="1">NC1722</strain>
    </source>
</reference>
<dbReference type="Proteomes" id="UP001221898">
    <property type="component" value="Unassembled WGS sequence"/>
</dbReference>
<proteinExistence type="predicted"/>
<sequence length="78" mass="8189">MKALSEDKIGDLNHALALHLPQASAGQMRGSDARGLSSGYIRVIDEVRGQTRVTEAQGSGAARVSAVFQALIRNGGKQ</sequence>
<protein>
    <submittedName>
        <fullName evidence="1">Uncharacterized protein</fullName>
    </submittedName>
</protein>
<comment type="caution">
    <text evidence="1">The sequence shown here is derived from an EMBL/GenBank/DDBJ whole genome shotgun (WGS) entry which is preliminary data.</text>
</comment>
<organism evidence="1 2">
    <name type="scientific">Aldrovandia affinis</name>
    <dbReference type="NCBI Taxonomy" id="143900"/>
    <lineage>
        <taxon>Eukaryota</taxon>
        <taxon>Metazoa</taxon>
        <taxon>Chordata</taxon>
        <taxon>Craniata</taxon>
        <taxon>Vertebrata</taxon>
        <taxon>Euteleostomi</taxon>
        <taxon>Actinopterygii</taxon>
        <taxon>Neopterygii</taxon>
        <taxon>Teleostei</taxon>
        <taxon>Notacanthiformes</taxon>
        <taxon>Halosauridae</taxon>
        <taxon>Aldrovandia</taxon>
    </lineage>
</organism>